<dbReference type="Gene3D" id="2.70.150.10">
    <property type="entry name" value="Calcium-transporting ATPase, cytoplasmic transduction domain A"/>
    <property type="match status" value="1"/>
</dbReference>
<keyword evidence="3" id="KW-0472">Membrane</keyword>
<dbReference type="InterPro" id="IPR023299">
    <property type="entry name" value="ATPase_P-typ_cyto_dom_N"/>
</dbReference>
<comment type="similarity">
    <text evidence="2">Belongs to the cation transport ATPase (P-type) (TC 3.A.3) family. Type IB subfamily.</text>
</comment>
<dbReference type="SUPFAM" id="SSF81660">
    <property type="entry name" value="Metal cation-transporting ATPase, ATP-binding domain N"/>
    <property type="match status" value="1"/>
</dbReference>
<evidence type="ECO:0000313" key="5">
    <source>
        <dbReference type="EMBL" id="MBE5035324.1"/>
    </source>
</evidence>
<name>A0ABR9QWT5_9FIRM</name>
<keyword evidence="6" id="KW-1185">Reference proteome</keyword>
<evidence type="ECO:0000313" key="6">
    <source>
        <dbReference type="Proteomes" id="UP001516588"/>
    </source>
</evidence>
<reference evidence="5 6" key="1">
    <citation type="submission" date="2020-10" db="EMBL/GenBank/DDBJ databases">
        <title>ChiBAC.</title>
        <authorList>
            <person name="Zenner C."/>
            <person name="Hitch T.C.A."/>
            <person name="Clavel T."/>
        </authorList>
    </citation>
    <scope>NUCLEOTIDE SEQUENCE [LARGE SCALE GENOMIC DNA]</scope>
    <source>
        <strain evidence="5 6">DSM 108706</strain>
    </source>
</reference>
<feature type="transmembrane region" description="Helical" evidence="3">
    <location>
        <begin position="236"/>
        <end position="254"/>
    </location>
</feature>
<accession>A0ABR9QWT5</accession>
<sequence>MKKLMESTVFKILQIIVAAALLVFGAFAPVSEKAALFAFVASLVISAISVVYDIVIGCKVKRFLTAEPFVLVASLGLLLAGQGLQGGVSLLIFVIYRYVQRLLVPETLNGKTMTLGMVPEEAVVFRDGKETVIPAEELEIGNIAIVKDGERIPADSRVFMGDATVDLSDFPGRFYEIETVRGDFVPAGGIVQGGTLQVEVVAATADSFISLCAGRVERCADSIGSMERLAVKVERVLTALFVAAAVLIGLVPPLGFGEDYLPWICAALTVLAGSSFGDGALNVRRTQRAVLQKLNKEGILPEDIKAFERASAVDRVMVEKTLGLGEGTYSVRHIRNIDCGKEEMLTFAAHLSCFSNLAEDRAIVDAFMQMARYEGLPASSALRKSLVTGFETIEDKGLSGHIGGRFICTGNGEMMKLLNIGDVETEDGYKLVHVACNQKYMGYIALSYEADQEAETVYNAWADAGITKYAVFGKDPEGIYEELSESKKSKNFIFAVERNTSQVNFGKDDVLTVKVSDEERFLMPEQGDFVLTSDELKTLAKIKIYSSGCKKKSAGKAAALWIIRIAAFAAAAATGLPLWAAVAAAGAFDILLNLKP</sequence>
<dbReference type="EMBL" id="JADCKA010000004">
    <property type="protein sequence ID" value="MBE5035324.1"/>
    <property type="molecule type" value="Genomic_DNA"/>
</dbReference>
<evidence type="ECO:0000256" key="2">
    <source>
        <dbReference type="ARBA" id="ARBA00006024"/>
    </source>
</evidence>
<feature type="domain" description="P-type ATPase A" evidence="4">
    <location>
        <begin position="117"/>
        <end position="214"/>
    </location>
</feature>
<evidence type="ECO:0000256" key="3">
    <source>
        <dbReference type="SAM" id="Phobius"/>
    </source>
</evidence>
<feature type="transmembrane region" description="Helical" evidence="3">
    <location>
        <begin position="260"/>
        <end position="283"/>
    </location>
</feature>
<dbReference type="InterPro" id="IPR051014">
    <property type="entry name" value="Cation_Transport_ATPase_IB"/>
</dbReference>
<dbReference type="Gene3D" id="3.40.1110.10">
    <property type="entry name" value="Calcium-transporting ATPase, cytoplasmic domain N"/>
    <property type="match status" value="1"/>
</dbReference>
<dbReference type="Proteomes" id="UP001516588">
    <property type="component" value="Unassembled WGS sequence"/>
</dbReference>
<proteinExistence type="inferred from homology"/>
<protein>
    <submittedName>
        <fullName evidence="5">Cation-translocating P-type ATPase</fullName>
    </submittedName>
</protein>
<feature type="transmembrane region" description="Helical" evidence="3">
    <location>
        <begin position="12"/>
        <end position="30"/>
    </location>
</feature>
<keyword evidence="3" id="KW-1133">Transmembrane helix</keyword>
<dbReference type="SUPFAM" id="SSF81653">
    <property type="entry name" value="Calcium ATPase, transduction domain A"/>
    <property type="match status" value="1"/>
</dbReference>
<dbReference type="InterPro" id="IPR008250">
    <property type="entry name" value="ATPase_P-typ_transduc_dom_A_sf"/>
</dbReference>
<organism evidence="5 6">
    <name type="scientific">Gallibacter intestinalis</name>
    <dbReference type="NCBI Taxonomy" id="2779356"/>
    <lineage>
        <taxon>Bacteria</taxon>
        <taxon>Bacillati</taxon>
        <taxon>Bacillota</taxon>
        <taxon>Clostridia</taxon>
        <taxon>Eubacteriales</taxon>
        <taxon>Eubacteriaceae</taxon>
        <taxon>Gallibacter</taxon>
    </lineage>
</organism>
<gene>
    <name evidence="5" type="ORF">INF20_03395</name>
</gene>
<comment type="subcellular location">
    <subcellularLocation>
        <location evidence="1">Membrane</location>
        <topology evidence="1">Multi-pass membrane protein</topology>
    </subcellularLocation>
</comment>
<dbReference type="Gene3D" id="3.40.50.1000">
    <property type="entry name" value="HAD superfamily/HAD-like"/>
    <property type="match status" value="1"/>
</dbReference>
<dbReference type="InterPro" id="IPR023214">
    <property type="entry name" value="HAD_sf"/>
</dbReference>
<feature type="transmembrane region" description="Helical" evidence="3">
    <location>
        <begin position="561"/>
        <end position="588"/>
    </location>
</feature>
<dbReference type="PANTHER" id="PTHR48085:SF5">
    <property type="entry name" value="CADMIUM_ZINC-TRANSPORTING ATPASE HMA4-RELATED"/>
    <property type="match status" value="1"/>
</dbReference>
<dbReference type="RefSeq" id="WP_226384994.1">
    <property type="nucleotide sequence ID" value="NZ_JADCKA010000004.1"/>
</dbReference>
<dbReference type="Pfam" id="PF00122">
    <property type="entry name" value="E1-E2_ATPase"/>
    <property type="match status" value="1"/>
</dbReference>
<evidence type="ECO:0000259" key="4">
    <source>
        <dbReference type="Pfam" id="PF00122"/>
    </source>
</evidence>
<keyword evidence="3" id="KW-0812">Transmembrane</keyword>
<comment type="caution">
    <text evidence="5">The sequence shown here is derived from an EMBL/GenBank/DDBJ whole genome shotgun (WGS) entry which is preliminary data.</text>
</comment>
<dbReference type="InterPro" id="IPR059000">
    <property type="entry name" value="ATPase_P-type_domA"/>
</dbReference>
<feature type="transmembrane region" description="Helical" evidence="3">
    <location>
        <begin position="36"/>
        <end position="56"/>
    </location>
</feature>
<dbReference type="PANTHER" id="PTHR48085">
    <property type="entry name" value="CADMIUM/ZINC-TRANSPORTING ATPASE HMA2-RELATED"/>
    <property type="match status" value="1"/>
</dbReference>
<evidence type="ECO:0000256" key="1">
    <source>
        <dbReference type="ARBA" id="ARBA00004141"/>
    </source>
</evidence>